<reference evidence="1" key="1">
    <citation type="submission" date="2023-10" db="EMBL/GenBank/DDBJ databases">
        <authorList>
            <person name="Chen Y."/>
            <person name="Shah S."/>
            <person name="Dougan E. K."/>
            <person name="Thang M."/>
            <person name="Chan C."/>
        </authorList>
    </citation>
    <scope>NUCLEOTIDE SEQUENCE [LARGE SCALE GENOMIC DNA]</scope>
</reference>
<dbReference type="Proteomes" id="UP001189429">
    <property type="component" value="Unassembled WGS sequence"/>
</dbReference>
<accession>A0ABN9PBZ4</accession>
<keyword evidence="2" id="KW-1185">Reference proteome</keyword>
<feature type="non-terminal residue" evidence="1">
    <location>
        <position position="1"/>
    </location>
</feature>
<evidence type="ECO:0000313" key="1">
    <source>
        <dbReference type="EMBL" id="CAK0788895.1"/>
    </source>
</evidence>
<dbReference type="EMBL" id="CAUYUJ010000134">
    <property type="protein sequence ID" value="CAK0788895.1"/>
    <property type="molecule type" value="Genomic_DNA"/>
</dbReference>
<name>A0ABN9PBZ4_9DINO</name>
<comment type="caution">
    <text evidence="1">The sequence shown here is derived from an EMBL/GenBank/DDBJ whole genome shotgun (WGS) entry which is preliminary data.</text>
</comment>
<protein>
    <submittedName>
        <fullName evidence="1">Uncharacterized protein</fullName>
    </submittedName>
</protein>
<organism evidence="1 2">
    <name type="scientific">Prorocentrum cordatum</name>
    <dbReference type="NCBI Taxonomy" id="2364126"/>
    <lineage>
        <taxon>Eukaryota</taxon>
        <taxon>Sar</taxon>
        <taxon>Alveolata</taxon>
        <taxon>Dinophyceae</taxon>
        <taxon>Prorocentrales</taxon>
        <taxon>Prorocentraceae</taxon>
        <taxon>Prorocentrum</taxon>
    </lineage>
</organism>
<proteinExistence type="predicted"/>
<sequence>VVALPKHVRVACWRKPGARDLEGGGDEWGSTLRTAYHLFKSERDEYPDMGPEPDDA</sequence>
<gene>
    <name evidence="1" type="ORF">PCOR1329_LOCUS617</name>
</gene>
<feature type="non-terminal residue" evidence="1">
    <location>
        <position position="56"/>
    </location>
</feature>
<evidence type="ECO:0000313" key="2">
    <source>
        <dbReference type="Proteomes" id="UP001189429"/>
    </source>
</evidence>